<dbReference type="SMART" id="SM00328">
    <property type="entry name" value="BPI1"/>
    <property type="match status" value="1"/>
</dbReference>
<dbReference type="Gene3D" id="3.15.10.10">
    <property type="entry name" value="Bactericidal permeability-increasing protein, domain 1"/>
    <property type="match status" value="1"/>
</dbReference>
<keyword evidence="5 9" id="KW-0391">Immunity</keyword>
<dbReference type="Proteomes" id="UP000579812">
    <property type="component" value="Unassembled WGS sequence"/>
</dbReference>
<accession>A0A7J6BJP7</accession>
<keyword evidence="9" id="KW-0732">Signal</keyword>
<evidence type="ECO:0000259" key="11">
    <source>
        <dbReference type="SMART" id="SM00329"/>
    </source>
</evidence>
<dbReference type="GO" id="GO:0005615">
    <property type="term" value="C:extracellular space"/>
    <property type="evidence" value="ECO:0007669"/>
    <property type="project" value="UniProtKB-UniRule"/>
</dbReference>
<comment type="similarity">
    <text evidence="1">Belongs to the BPI/LBP/Plunc superfamily. BPI/LBP family.</text>
</comment>
<proteinExistence type="inferred from homology"/>
<evidence type="ECO:0000256" key="5">
    <source>
        <dbReference type="ARBA" id="ARBA00022859"/>
    </source>
</evidence>
<comment type="domain">
    <text evidence="9">The N-terminal region may be exposed to the interior of the granule, whereas the C-terminal portion may be embedded in the membrane. During phagocytosis and degranulation, proteases may be released and activated and cleave BPI at the junction of the N- and C-terminal portions of the molecule, providing controlled release of the N-terminal antibacterial fragment when bacteria are ingested.</text>
</comment>
<dbReference type="PANTHER" id="PTHR10504:SF84">
    <property type="entry name" value="BACTERICIDAL PERMEABILITY-INCREASING PROTEIN"/>
    <property type="match status" value="1"/>
</dbReference>
<evidence type="ECO:0000256" key="4">
    <source>
        <dbReference type="ARBA" id="ARBA00022588"/>
    </source>
</evidence>
<evidence type="ECO:0000256" key="2">
    <source>
        <dbReference type="ARBA" id="ARBA00017827"/>
    </source>
</evidence>
<dbReference type="Gene3D" id="3.15.20.10">
    <property type="entry name" value="Bactericidal permeability-increasing protein, domain 2"/>
    <property type="match status" value="1"/>
</dbReference>
<keyword evidence="4 9" id="KW-0399">Innate immunity</keyword>
<comment type="subcellular location">
    <subcellularLocation>
        <location evidence="9">Secreted</location>
    </subcellularLocation>
</comment>
<evidence type="ECO:0000256" key="8">
    <source>
        <dbReference type="ARBA" id="ARBA00025943"/>
    </source>
</evidence>
<comment type="caution">
    <text evidence="12">The sequence shown here is derived from an EMBL/GenBank/DDBJ whole genome shotgun (WGS) entry which is preliminary data.</text>
</comment>
<keyword evidence="9" id="KW-0964">Secreted</keyword>
<dbReference type="GO" id="GO:0050829">
    <property type="term" value="P:defense response to Gram-negative bacterium"/>
    <property type="evidence" value="ECO:0007669"/>
    <property type="project" value="UniProtKB-UniRule"/>
</dbReference>
<evidence type="ECO:0000256" key="7">
    <source>
        <dbReference type="ARBA" id="ARBA00023157"/>
    </source>
</evidence>
<dbReference type="InterPro" id="IPR032942">
    <property type="entry name" value="BPI/LBP/Plunc"/>
</dbReference>
<protein>
    <recommendedName>
        <fullName evidence="2 9">Bactericidal permeability-increasing protein</fullName>
        <shortName evidence="9">BPI</shortName>
    </recommendedName>
</protein>
<keyword evidence="9" id="KW-0325">Glycoprotein</keyword>
<feature type="domain" description="Lipid-binding serum glycoprotein C-terminal" evidence="11">
    <location>
        <begin position="212"/>
        <end position="413"/>
    </location>
</feature>
<sequence>MEIPEINGTAQIPVIGQVQYIAKGFKIQNLGNFESVVNFVAGTGVSINIKSADLYLSGNWTVRSNKIQDGGTFDLITSTVSISAAVAVKSDETGHPTISINECTAIVESFRVKLQSRFSWLLEKMSALINLFGRGKIAEQICKSLKTAIAEYNNKLATLNANISEYAGIDYSLRSAVTSKTSIEFGLKGVFYNIQQRKEPPSPPTALLPLASQNTEMYCIAISAFTINSAFLVFHDAGFFNINITDDMVPSVSSILLSTTTFGAFIPQISQTYPDLKLELEVKSVKEPAIKFEPNNVIVQLFSTVTAVQSNTTTQLFVLNMKAIASVQVSVNKDMLVLDLTLEKIDVSMNRTRFKFTKHDFLTVVITDIVFPIIKAHLEKGFPLPGLLGSTIGKVHFVNPQVEVLKDYVLIGTDIQFTENTSS</sequence>
<dbReference type="InterPro" id="IPR017942">
    <property type="entry name" value="Lipid-bd_serum_glycop_N"/>
</dbReference>
<feature type="domain" description="Lipid-binding serum glycoprotein N-terminal" evidence="10">
    <location>
        <begin position="1"/>
        <end position="196"/>
    </location>
</feature>
<keyword evidence="13" id="KW-1185">Reference proteome</keyword>
<dbReference type="EMBL" id="JAAMOB010000025">
    <property type="protein sequence ID" value="KAF4095367.1"/>
    <property type="molecule type" value="Genomic_DNA"/>
</dbReference>
<comment type="function">
    <text evidence="9">The cytotoxic action of BPI is limited to many species of Gram-negative bacteria; this specificity may be explained by a strong affinity of the very basic N-terminal half for the negatively charged lipopolysaccharides that are unique to the Gram-negative bacterial outer envelope.</text>
</comment>
<name>A0A7J6BJP7_9TELE</name>
<evidence type="ECO:0000256" key="6">
    <source>
        <dbReference type="ARBA" id="ARBA00023022"/>
    </source>
</evidence>
<evidence type="ECO:0000313" key="13">
    <source>
        <dbReference type="Proteomes" id="UP000579812"/>
    </source>
</evidence>
<dbReference type="SMART" id="SM00329">
    <property type="entry name" value="BPI2"/>
    <property type="match status" value="1"/>
</dbReference>
<dbReference type="Pfam" id="PF02886">
    <property type="entry name" value="LBP_BPI_CETP_C"/>
    <property type="match status" value="1"/>
</dbReference>
<evidence type="ECO:0000256" key="9">
    <source>
        <dbReference type="RuleBase" id="RU369039"/>
    </source>
</evidence>
<keyword evidence="7 9" id="KW-1015">Disulfide bond</keyword>
<evidence type="ECO:0000313" key="12">
    <source>
        <dbReference type="EMBL" id="KAF4095367.1"/>
    </source>
</evidence>
<evidence type="ECO:0000256" key="1">
    <source>
        <dbReference type="ARBA" id="ARBA00007292"/>
    </source>
</evidence>
<dbReference type="InterPro" id="IPR017943">
    <property type="entry name" value="Bactericidal_perm-incr_a/b_dom"/>
</dbReference>
<evidence type="ECO:0000259" key="10">
    <source>
        <dbReference type="SMART" id="SM00328"/>
    </source>
</evidence>
<dbReference type="GO" id="GO:0008289">
    <property type="term" value="F:lipid binding"/>
    <property type="evidence" value="ECO:0007669"/>
    <property type="project" value="InterPro"/>
</dbReference>
<organism evidence="12 13">
    <name type="scientific">Onychostoma macrolepis</name>
    <dbReference type="NCBI Taxonomy" id="369639"/>
    <lineage>
        <taxon>Eukaryota</taxon>
        <taxon>Metazoa</taxon>
        <taxon>Chordata</taxon>
        <taxon>Craniata</taxon>
        <taxon>Vertebrata</taxon>
        <taxon>Euteleostomi</taxon>
        <taxon>Actinopterygii</taxon>
        <taxon>Neopterygii</taxon>
        <taxon>Teleostei</taxon>
        <taxon>Ostariophysi</taxon>
        <taxon>Cypriniformes</taxon>
        <taxon>Cyprinidae</taxon>
        <taxon>Acrossocheilinae</taxon>
        <taxon>Onychostoma</taxon>
    </lineage>
</organism>
<keyword evidence="6 9" id="KW-0044">Antibiotic</keyword>
<dbReference type="AlphaFoldDB" id="A0A7J6BJP7"/>
<dbReference type="GO" id="GO:0045087">
    <property type="term" value="P:innate immune response"/>
    <property type="evidence" value="ECO:0007669"/>
    <property type="project" value="UniProtKB-UniRule"/>
</dbReference>
<evidence type="ECO:0000256" key="3">
    <source>
        <dbReference type="ARBA" id="ARBA00022529"/>
    </source>
</evidence>
<keyword evidence="3 9" id="KW-0929">Antimicrobial</keyword>
<gene>
    <name evidence="12" type="ORF">G5714_024445</name>
</gene>
<dbReference type="PANTHER" id="PTHR10504">
    <property type="entry name" value="BACTERICIDAL PERMEABILITY-INCREASING BPI PROTEIN-RELATED"/>
    <property type="match status" value="1"/>
</dbReference>
<reference evidence="12 13" key="1">
    <citation type="submission" date="2020-04" db="EMBL/GenBank/DDBJ databases">
        <title>Chromosome-level genome assembly of a cyprinid fish Onychostoma macrolepis by integration of Nanopore Sequencing, Bionano and Hi-C technology.</title>
        <authorList>
            <person name="Wang D."/>
        </authorList>
    </citation>
    <scope>NUCLEOTIDE SEQUENCE [LARGE SCALE GENOMIC DNA]</scope>
    <source>
        <strain evidence="12">SWU-2019</strain>
        <tissue evidence="12">Muscle</tissue>
    </source>
</reference>
<comment type="subunit">
    <text evidence="8 9">Monomer. Homodimer; disulfide-linked.</text>
</comment>
<dbReference type="Pfam" id="PF01273">
    <property type="entry name" value="LBP_BPI_CETP"/>
    <property type="match status" value="1"/>
</dbReference>
<comment type="domain">
    <text evidence="9">The N- and C-terminal barrels adopt an identical fold despite having only 13% of conserved residues.</text>
</comment>
<dbReference type="SUPFAM" id="SSF55394">
    <property type="entry name" value="Bactericidal permeability-increasing protein, BPI"/>
    <property type="match status" value="2"/>
</dbReference>
<dbReference type="InterPro" id="IPR001124">
    <property type="entry name" value="Lipid-bd_serum_glycop_C"/>
</dbReference>